<keyword evidence="3" id="KW-1185">Reference proteome</keyword>
<sequence length="66" mass="7396">MYVCRSSYRMRLPCDYPIRINHKSASPHTKRARPARPPSNKEPPTVDNSPSLPPPNKPQVCNVGGQ</sequence>
<proteinExistence type="predicted"/>
<organism evidence="2 3">
    <name type="scientific">Aspergillus sclerotiicarbonarius (strain CBS 121057 / IBT 28362)</name>
    <dbReference type="NCBI Taxonomy" id="1448318"/>
    <lineage>
        <taxon>Eukaryota</taxon>
        <taxon>Fungi</taxon>
        <taxon>Dikarya</taxon>
        <taxon>Ascomycota</taxon>
        <taxon>Pezizomycotina</taxon>
        <taxon>Eurotiomycetes</taxon>
        <taxon>Eurotiomycetidae</taxon>
        <taxon>Eurotiales</taxon>
        <taxon>Aspergillaceae</taxon>
        <taxon>Aspergillus</taxon>
        <taxon>Aspergillus subgen. Circumdati</taxon>
    </lineage>
</organism>
<reference evidence="2 3" key="1">
    <citation type="submission" date="2018-02" db="EMBL/GenBank/DDBJ databases">
        <title>The genomes of Aspergillus section Nigri reveals drivers in fungal speciation.</title>
        <authorList>
            <consortium name="DOE Joint Genome Institute"/>
            <person name="Vesth T.C."/>
            <person name="Nybo J."/>
            <person name="Theobald S."/>
            <person name="Brandl J."/>
            <person name="Frisvad J.C."/>
            <person name="Nielsen K.F."/>
            <person name="Lyhne E.K."/>
            <person name="Kogle M.E."/>
            <person name="Kuo A."/>
            <person name="Riley R."/>
            <person name="Clum A."/>
            <person name="Nolan M."/>
            <person name="Lipzen A."/>
            <person name="Salamov A."/>
            <person name="Henrissat B."/>
            <person name="Wiebenga A."/>
            <person name="De vries R.P."/>
            <person name="Grigoriev I.V."/>
            <person name="Mortensen U.H."/>
            <person name="Andersen M.R."/>
            <person name="Baker S.E."/>
        </authorList>
    </citation>
    <scope>NUCLEOTIDE SEQUENCE [LARGE SCALE GENOMIC DNA]</scope>
    <source>
        <strain evidence="2 3">CBS 121057</strain>
    </source>
</reference>
<dbReference type="AlphaFoldDB" id="A0A319EWK8"/>
<dbReference type="EMBL" id="KZ826350">
    <property type="protein sequence ID" value="PYI06399.1"/>
    <property type="molecule type" value="Genomic_DNA"/>
</dbReference>
<protein>
    <submittedName>
        <fullName evidence="2">Uncharacterized protein</fullName>
    </submittedName>
</protein>
<gene>
    <name evidence="2" type="ORF">BO78DRAFT_119421</name>
</gene>
<accession>A0A319EWK8</accession>
<evidence type="ECO:0000313" key="3">
    <source>
        <dbReference type="Proteomes" id="UP000248423"/>
    </source>
</evidence>
<evidence type="ECO:0000313" key="2">
    <source>
        <dbReference type="EMBL" id="PYI06399.1"/>
    </source>
</evidence>
<evidence type="ECO:0000256" key="1">
    <source>
        <dbReference type="SAM" id="MobiDB-lite"/>
    </source>
</evidence>
<dbReference type="Proteomes" id="UP000248423">
    <property type="component" value="Unassembled WGS sequence"/>
</dbReference>
<name>A0A319EWK8_ASPSB</name>
<dbReference type="VEuPathDB" id="FungiDB:BO78DRAFT_119421"/>
<feature type="region of interest" description="Disordered" evidence="1">
    <location>
        <begin position="18"/>
        <end position="66"/>
    </location>
</feature>